<accession>A0ABQ5I6X3</accession>
<evidence type="ECO:0000313" key="2">
    <source>
        <dbReference type="Proteomes" id="UP001151760"/>
    </source>
</evidence>
<gene>
    <name evidence="1" type="ORF">Tco_1091388</name>
</gene>
<dbReference type="EMBL" id="BQNB010020431">
    <property type="protein sequence ID" value="GJT95870.1"/>
    <property type="molecule type" value="Genomic_DNA"/>
</dbReference>
<keyword evidence="2" id="KW-1185">Reference proteome</keyword>
<reference evidence="1" key="2">
    <citation type="submission" date="2022-01" db="EMBL/GenBank/DDBJ databases">
        <authorList>
            <person name="Yamashiro T."/>
            <person name="Shiraishi A."/>
            <person name="Satake H."/>
            <person name="Nakayama K."/>
        </authorList>
    </citation>
    <scope>NUCLEOTIDE SEQUENCE</scope>
</reference>
<dbReference type="Proteomes" id="UP001151760">
    <property type="component" value="Unassembled WGS sequence"/>
</dbReference>
<comment type="caution">
    <text evidence="1">The sequence shown here is derived from an EMBL/GenBank/DDBJ whole genome shotgun (WGS) entry which is preliminary data.</text>
</comment>
<sequence length="391" mass="46867">MNRLKILNLTQEILVGPAFNLLKGTCKSITELEYHLEECSKAATERLDWHNPENKPYPFDLRKPLPLIQDHRGRQIIPKDYFINKDLEYLKGVDLSRRYSTSVTKTKAAIYELKWIEDLVPELWSPVQLKYDQHAYLGTSHWGPKRQRFYGYASNLTSSKDVYSRRRIIAVTRLKIMKMYDYGHLEEIEVRRDDQKLYTFKEGDFKRLRLQDIEDMLLLLVQQKLTNLIIDERYDLNVALRIYTKRIVIQRRVEDLQLGVESYQKKINLTKPDTYRSNLRYITAYTSYSDPHGIIYVDQYKKKRLMRADELHKFSDGTLNDVRSALHDIIARIRMEYLPMRKWSNLDKKRARVMVQDMDKQLYRRRLMRNLEKFVGGREYGNDLRLLKRTI</sequence>
<proteinExistence type="predicted"/>
<organism evidence="1 2">
    <name type="scientific">Tanacetum coccineum</name>
    <dbReference type="NCBI Taxonomy" id="301880"/>
    <lineage>
        <taxon>Eukaryota</taxon>
        <taxon>Viridiplantae</taxon>
        <taxon>Streptophyta</taxon>
        <taxon>Embryophyta</taxon>
        <taxon>Tracheophyta</taxon>
        <taxon>Spermatophyta</taxon>
        <taxon>Magnoliopsida</taxon>
        <taxon>eudicotyledons</taxon>
        <taxon>Gunneridae</taxon>
        <taxon>Pentapetalae</taxon>
        <taxon>asterids</taxon>
        <taxon>campanulids</taxon>
        <taxon>Asterales</taxon>
        <taxon>Asteraceae</taxon>
        <taxon>Asteroideae</taxon>
        <taxon>Anthemideae</taxon>
        <taxon>Anthemidinae</taxon>
        <taxon>Tanacetum</taxon>
    </lineage>
</organism>
<name>A0ABQ5I6X3_9ASTR</name>
<protein>
    <submittedName>
        <fullName evidence="1">Uncharacterized protein</fullName>
    </submittedName>
</protein>
<reference evidence="1" key="1">
    <citation type="journal article" date="2022" name="Int. J. Mol. Sci.">
        <title>Draft Genome of Tanacetum Coccineum: Genomic Comparison of Closely Related Tanacetum-Family Plants.</title>
        <authorList>
            <person name="Yamashiro T."/>
            <person name="Shiraishi A."/>
            <person name="Nakayama K."/>
            <person name="Satake H."/>
        </authorList>
    </citation>
    <scope>NUCLEOTIDE SEQUENCE</scope>
</reference>
<evidence type="ECO:0000313" key="1">
    <source>
        <dbReference type="EMBL" id="GJT95870.1"/>
    </source>
</evidence>